<protein>
    <recommendedName>
        <fullName evidence="2">DUF5667 domain-containing protein</fullName>
    </recommendedName>
</protein>
<evidence type="ECO:0000313" key="3">
    <source>
        <dbReference type="EMBL" id="OGM79269.1"/>
    </source>
</evidence>
<evidence type="ECO:0000313" key="4">
    <source>
        <dbReference type="Proteomes" id="UP000178999"/>
    </source>
</evidence>
<feature type="coiled-coil region" evidence="1">
    <location>
        <begin position="147"/>
        <end position="174"/>
    </location>
</feature>
<dbReference type="EMBL" id="MGHY01000018">
    <property type="protein sequence ID" value="OGM79269.1"/>
    <property type="molecule type" value="Genomic_DNA"/>
</dbReference>
<organism evidence="3 4">
    <name type="scientific">Candidatus Woesebacteria bacterium RIFOXYB1_FULL_38_16</name>
    <dbReference type="NCBI Taxonomy" id="1802538"/>
    <lineage>
        <taxon>Bacteria</taxon>
        <taxon>Candidatus Woeseibacteriota</taxon>
    </lineage>
</organism>
<feature type="domain" description="DUF5667" evidence="2">
    <location>
        <begin position="99"/>
        <end position="184"/>
    </location>
</feature>
<accession>A0A1F8CTW1</accession>
<reference evidence="3 4" key="1">
    <citation type="journal article" date="2016" name="Nat. Commun.">
        <title>Thousands of microbial genomes shed light on interconnected biogeochemical processes in an aquifer system.</title>
        <authorList>
            <person name="Anantharaman K."/>
            <person name="Brown C.T."/>
            <person name="Hug L.A."/>
            <person name="Sharon I."/>
            <person name="Castelle C.J."/>
            <person name="Probst A.J."/>
            <person name="Thomas B.C."/>
            <person name="Singh A."/>
            <person name="Wilkins M.J."/>
            <person name="Karaoz U."/>
            <person name="Brodie E.L."/>
            <person name="Williams K.H."/>
            <person name="Hubbard S.S."/>
            <person name="Banfield J.F."/>
        </authorList>
    </citation>
    <scope>NUCLEOTIDE SEQUENCE [LARGE SCALE GENOMIC DNA]</scope>
</reference>
<proteinExistence type="predicted"/>
<evidence type="ECO:0000259" key="2">
    <source>
        <dbReference type="Pfam" id="PF18915"/>
    </source>
</evidence>
<sequence>MGLDSERSLVYSLLKIMKHNKLSILAVPILLLMFVFAPTAFVSSTYAIDYATEKENEVLENEIKEDEVVEEEMEVENEENGVLDVYELFWPIAPGKTVNQSFYFLKQLKENIRAVLILDKIAKADYQMFLVTKRVVEADTLVKQGESDAAEKTLKLAQERLKQVLTTLEDAKSKNELKATGGTINIQNQAKNVKRLTDWYVSQDSEVSWGEVDNLVEKILQILS</sequence>
<dbReference type="Proteomes" id="UP000178999">
    <property type="component" value="Unassembled WGS sequence"/>
</dbReference>
<name>A0A1F8CTW1_9BACT</name>
<gene>
    <name evidence="3" type="ORF">A2382_00600</name>
</gene>
<comment type="caution">
    <text evidence="3">The sequence shown here is derived from an EMBL/GenBank/DDBJ whole genome shotgun (WGS) entry which is preliminary data.</text>
</comment>
<dbReference type="AlphaFoldDB" id="A0A1F8CTW1"/>
<dbReference type="InterPro" id="IPR043725">
    <property type="entry name" value="DUF5667"/>
</dbReference>
<evidence type="ECO:0000256" key="1">
    <source>
        <dbReference type="SAM" id="Coils"/>
    </source>
</evidence>
<dbReference type="Pfam" id="PF18915">
    <property type="entry name" value="DUF5667"/>
    <property type="match status" value="1"/>
</dbReference>
<keyword evidence="1" id="KW-0175">Coiled coil</keyword>